<evidence type="ECO:0000259" key="2">
    <source>
        <dbReference type="Pfam" id="PF04466"/>
    </source>
</evidence>
<comment type="caution">
    <text evidence="4">The sequence shown here is derived from an EMBL/GenBank/DDBJ whole genome shotgun (WGS) entry which is preliminary data.</text>
</comment>
<dbReference type="NCBIfam" id="TIGR01547">
    <property type="entry name" value="phage_term_2"/>
    <property type="match status" value="1"/>
</dbReference>
<dbReference type="Proteomes" id="UP001469365">
    <property type="component" value="Unassembled WGS sequence"/>
</dbReference>
<dbReference type="PANTHER" id="PTHR39184">
    <property type="match status" value="1"/>
</dbReference>
<dbReference type="EMBL" id="JBBPCC010000006">
    <property type="protein sequence ID" value="MEK8128679.1"/>
    <property type="molecule type" value="Genomic_DNA"/>
</dbReference>
<dbReference type="Gene3D" id="3.30.420.280">
    <property type="match status" value="1"/>
</dbReference>
<reference evidence="4 5" key="1">
    <citation type="submission" date="2024-04" db="EMBL/GenBank/DDBJ databases">
        <title>draft genome sequnece of Paenibacillus filicis.</title>
        <authorList>
            <person name="Kim D.-U."/>
        </authorList>
    </citation>
    <scope>NUCLEOTIDE SEQUENCE [LARGE SCALE GENOMIC DNA]</scope>
    <source>
        <strain evidence="4 5">KACC14197</strain>
    </source>
</reference>
<dbReference type="Pfam" id="PF17289">
    <property type="entry name" value="Terminase_6C"/>
    <property type="match status" value="1"/>
</dbReference>
<evidence type="ECO:0000313" key="4">
    <source>
        <dbReference type="EMBL" id="MEK8128679.1"/>
    </source>
</evidence>
<keyword evidence="1" id="KW-1188">Viral release from host cell</keyword>
<dbReference type="InterPro" id="IPR052380">
    <property type="entry name" value="Viral_DNA_packaging_terminase"/>
</dbReference>
<dbReference type="Pfam" id="PF04466">
    <property type="entry name" value="Terminase_3"/>
    <property type="match status" value="1"/>
</dbReference>
<organism evidence="4 5">
    <name type="scientific">Paenibacillus filicis</name>
    <dbReference type="NCBI Taxonomy" id="669464"/>
    <lineage>
        <taxon>Bacteria</taxon>
        <taxon>Bacillati</taxon>
        <taxon>Bacillota</taxon>
        <taxon>Bacilli</taxon>
        <taxon>Bacillales</taxon>
        <taxon>Paenibacillaceae</taxon>
        <taxon>Paenibacillus</taxon>
    </lineage>
</organism>
<dbReference type="InterPro" id="IPR035421">
    <property type="entry name" value="Terminase_6C"/>
</dbReference>
<dbReference type="InterPro" id="IPR027417">
    <property type="entry name" value="P-loop_NTPase"/>
</dbReference>
<evidence type="ECO:0000313" key="5">
    <source>
        <dbReference type="Proteomes" id="UP001469365"/>
    </source>
</evidence>
<proteinExistence type="predicted"/>
<protein>
    <submittedName>
        <fullName evidence="4">PBSX family phage terminase large subunit</fullName>
    </submittedName>
</protein>
<dbReference type="InterPro" id="IPR035412">
    <property type="entry name" value="Terminase_L_N"/>
</dbReference>
<keyword evidence="5" id="KW-1185">Reference proteome</keyword>
<dbReference type="PANTHER" id="PTHR39184:SF1">
    <property type="entry name" value="PBSX PHAGE TERMINASE LARGE SUBUNIT"/>
    <property type="match status" value="1"/>
</dbReference>
<feature type="domain" description="Terminase large subunit gp17-like C-terminal" evidence="3">
    <location>
        <begin position="317"/>
        <end position="398"/>
    </location>
</feature>
<feature type="domain" description="Phage terminase large subunit N-terminal" evidence="2">
    <location>
        <begin position="23"/>
        <end position="197"/>
    </location>
</feature>
<dbReference type="Gene3D" id="3.40.50.300">
    <property type="entry name" value="P-loop containing nucleotide triphosphate hydrolases"/>
    <property type="match status" value="1"/>
</dbReference>
<evidence type="ECO:0000256" key="1">
    <source>
        <dbReference type="ARBA" id="ARBA00022612"/>
    </source>
</evidence>
<sequence>MDFQMFGEKMIRFILNPIEQDARINILEGSVRSGKTVGMIPKWLNYIKNGPKGLLVITGVSKETIYDNVLQDLFNTVGAANYKYNAQTGLIKIYGRKIKVIGAKDEGSEKYLRGKTLAGAYCDELSLMPEKFFKQLLNRLSVKGAKLYATTNPDHPYHFLYTEYITDEAKLKNGMVKVYHFELDDNPSLDEEYKTFIRSAYTGFWYMRMIEGLWVVAQGAIYDMWDKVLNTFVDEDLPLGFKSLARRYVSIDVGTQNATVYLDCWDDGDTVWILNEYYYDGRAEGKQKENSEYADELEMFIGDDYPIAIIVDPSAASFKTTIRNRGFRPKDADNEVLEGIRMMSTMIAKRKLRVHRTNCPNFLKEVSSYVWDEKATLRGVEQPVKHSDHCMDAARYFIKTIIKPRRLES</sequence>
<dbReference type="InterPro" id="IPR006437">
    <property type="entry name" value="Phage_terminase_lsu"/>
</dbReference>
<name>A0ABU9DIJ3_9BACL</name>
<accession>A0ABU9DIJ3</accession>
<evidence type="ECO:0000259" key="3">
    <source>
        <dbReference type="Pfam" id="PF17289"/>
    </source>
</evidence>
<gene>
    <name evidence="4" type="ORF">WMW72_12250</name>
</gene>
<dbReference type="RefSeq" id="WP_341415754.1">
    <property type="nucleotide sequence ID" value="NZ_JBBPCC010000006.1"/>
</dbReference>